<feature type="repeat" description="ANK" evidence="3">
    <location>
        <begin position="125"/>
        <end position="157"/>
    </location>
</feature>
<dbReference type="SMART" id="SM00248">
    <property type="entry name" value="ANK"/>
    <property type="match status" value="5"/>
</dbReference>
<dbReference type="RefSeq" id="WP_135761621.1">
    <property type="nucleotide sequence ID" value="NZ_RQHW01000064.1"/>
</dbReference>
<organism evidence="4 5">
    <name type="scientific">Leptospira idonii</name>
    <dbReference type="NCBI Taxonomy" id="1193500"/>
    <lineage>
        <taxon>Bacteria</taxon>
        <taxon>Pseudomonadati</taxon>
        <taxon>Spirochaetota</taxon>
        <taxon>Spirochaetia</taxon>
        <taxon>Leptospirales</taxon>
        <taxon>Leptospiraceae</taxon>
        <taxon>Leptospira</taxon>
    </lineage>
</organism>
<dbReference type="PANTHER" id="PTHR24198">
    <property type="entry name" value="ANKYRIN REPEAT AND PROTEIN KINASE DOMAIN-CONTAINING PROTEIN"/>
    <property type="match status" value="1"/>
</dbReference>
<feature type="repeat" description="ANK" evidence="3">
    <location>
        <begin position="89"/>
        <end position="121"/>
    </location>
</feature>
<proteinExistence type="predicted"/>
<dbReference type="Proteomes" id="UP000298058">
    <property type="component" value="Unassembled WGS sequence"/>
</dbReference>
<evidence type="ECO:0000256" key="1">
    <source>
        <dbReference type="ARBA" id="ARBA00022737"/>
    </source>
</evidence>
<keyword evidence="5" id="KW-1185">Reference proteome</keyword>
<evidence type="ECO:0000313" key="4">
    <source>
        <dbReference type="EMBL" id="TGN17771.1"/>
    </source>
</evidence>
<dbReference type="Pfam" id="PF12796">
    <property type="entry name" value="Ank_2"/>
    <property type="match status" value="1"/>
</dbReference>
<dbReference type="Gene3D" id="1.25.40.20">
    <property type="entry name" value="Ankyrin repeat-containing domain"/>
    <property type="match status" value="1"/>
</dbReference>
<dbReference type="EMBL" id="RQHW01000064">
    <property type="protein sequence ID" value="TGN17771.1"/>
    <property type="molecule type" value="Genomic_DNA"/>
</dbReference>
<comment type="caution">
    <text evidence="4">The sequence shown here is derived from an EMBL/GenBank/DDBJ whole genome shotgun (WGS) entry which is preliminary data.</text>
</comment>
<dbReference type="OrthoDB" id="1942479at2"/>
<dbReference type="InterPro" id="IPR036770">
    <property type="entry name" value="Ankyrin_rpt-contain_sf"/>
</dbReference>
<accession>A0A4R9LXH9</accession>
<name>A0A4R9LXH9_9LEPT</name>
<dbReference type="PROSITE" id="PS50297">
    <property type="entry name" value="ANK_REP_REGION"/>
    <property type="match status" value="1"/>
</dbReference>
<dbReference type="PANTHER" id="PTHR24198:SF165">
    <property type="entry name" value="ANKYRIN REPEAT-CONTAINING PROTEIN-RELATED"/>
    <property type="match status" value="1"/>
</dbReference>
<sequence length="309" mass="35339">MKFVICILLILGSLNSCGEYLFRAKVRVGLIDLDKKPEPGTKLAGYDYRIFQDTPVWELTKAALLKDTETMREIVERDKVDVNYQESRTGSTLLSFEVRRERYETIKTLLELGADPNIASYANLRRNTPVTFAAKISDVRILKILLQYKGDPNAEEKQDRSGGGTLGSSALYIASGSGKIENVKLLLSSGANLHYKDEIGQTPLTEALVHKYMNVVLYLLESGIEYKHQFGFVSGENYNTKDKYPVYIADRLRLCIIRLDSEQYQYKLKVIEFLKKNGIDYWSAPIPLAAKLEAKRMYPNDWEDYLKKY</sequence>
<evidence type="ECO:0000256" key="2">
    <source>
        <dbReference type="ARBA" id="ARBA00023043"/>
    </source>
</evidence>
<feature type="repeat" description="ANK" evidence="3">
    <location>
        <begin position="166"/>
        <end position="198"/>
    </location>
</feature>
<dbReference type="SUPFAM" id="SSF48403">
    <property type="entry name" value="Ankyrin repeat"/>
    <property type="match status" value="1"/>
</dbReference>
<dbReference type="AlphaFoldDB" id="A0A4R9LXH9"/>
<evidence type="ECO:0000313" key="5">
    <source>
        <dbReference type="Proteomes" id="UP000298058"/>
    </source>
</evidence>
<protein>
    <submittedName>
        <fullName evidence="4">Uncharacterized protein</fullName>
    </submittedName>
</protein>
<keyword evidence="2 3" id="KW-0040">ANK repeat</keyword>
<reference evidence="4" key="1">
    <citation type="journal article" date="2019" name="PLoS Negl. Trop. Dis.">
        <title>Revisiting the worldwide diversity of Leptospira species in the environment.</title>
        <authorList>
            <person name="Vincent A.T."/>
            <person name="Schiettekatte O."/>
            <person name="Bourhy P."/>
            <person name="Veyrier F.J."/>
            <person name="Picardeau M."/>
        </authorList>
    </citation>
    <scope>NUCLEOTIDE SEQUENCE [LARGE SCALE GENOMIC DNA]</scope>
    <source>
        <strain evidence="4">201300427</strain>
    </source>
</reference>
<evidence type="ECO:0000256" key="3">
    <source>
        <dbReference type="PROSITE-ProRule" id="PRU00023"/>
    </source>
</evidence>
<dbReference type="InterPro" id="IPR002110">
    <property type="entry name" value="Ankyrin_rpt"/>
</dbReference>
<keyword evidence="1" id="KW-0677">Repeat</keyword>
<dbReference type="PROSITE" id="PS50088">
    <property type="entry name" value="ANK_REPEAT"/>
    <property type="match status" value="3"/>
</dbReference>
<gene>
    <name evidence="4" type="ORF">EHS15_16120</name>
</gene>